<dbReference type="Pfam" id="PF01739">
    <property type="entry name" value="CheR"/>
    <property type="match status" value="1"/>
</dbReference>
<dbReference type="AlphaFoldDB" id="Q0W7Y2"/>
<dbReference type="InterPro" id="IPR022641">
    <property type="entry name" value="CheR_N"/>
</dbReference>
<dbReference type="PANTHER" id="PTHR24422:SF10">
    <property type="entry name" value="CHEMOTAXIS PROTEIN METHYLTRANSFERASE 2"/>
    <property type="match status" value="1"/>
</dbReference>
<reference evidence="7 8" key="1">
    <citation type="journal article" date="2006" name="Science">
        <title>Genome of rice cluster I archaea -- the key methane producers in the rice rhizosphere.</title>
        <authorList>
            <person name="Erkel C."/>
            <person name="Kube M."/>
            <person name="Reinhardt R."/>
            <person name="Liesack W."/>
        </authorList>
    </citation>
    <scope>NUCLEOTIDE SEQUENCE [LARGE SCALE GENOMIC DNA]</scope>
    <source>
        <strain evidence="8">DSM 22066 / NBRC 105507 / MRE50</strain>
    </source>
</reference>
<dbReference type="OrthoDB" id="10657at2157"/>
<dbReference type="PRINTS" id="PR00996">
    <property type="entry name" value="CHERMTFRASE"/>
</dbReference>
<dbReference type="InterPro" id="IPR000780">
    <property type="entry name" value="CheR_MeTrfase"/>
</dbReference>
<evidence type="ECO:0000313" key="8">
    <source>
        <dbReference type="Proteomes" id="UP000000663"/>
    </source>
</evidence>
<dbReference type="eggNOG" id="arCOG04402">
    <property type="taxonomic scope" value="Archaea"/>
</dbReference>
<dbReference type="Gene3D" id="1.10.155.10">
    <property type="entry name" value="Chemotaxis receptor methyltransferase CheR, N-terminal domain"/>
    <property type="match status" value="1"/>
</dbReference>
<dbReference type="InterPro" id="IPR026024">
    <property type="entry name" value="Chemotaxis_MeTrfase_CheR"/>
</dbReference>
<keyword evidence="3 7" id="KW-0489">Methyltransferase</keyword>
<dbReference type="RefSeq" id="WP_012036983.1">
    <property type="nucleotide sequence ID" value="NC_009464.1"/>
</dbReference>
<dbReference type="Pfam" id="PF03705">
    <property type="entry name" value="CheR_N"/>
    <property type="match status" value="1"/>
</dbReference>
<dbReference type="InterPro" id="IPR050903">
    <property type="entry name" value="Bact_Chemotaxis_MeTrfase"/>
</dbReference>
<dbReference type="InterPro" id="IPR036804">
    <property type="entry name" value="CheR_N_sf"/>
</dbReference>
<keyword evidence="5" id="KW-0949">S-adenosyl-L-methionine</keyword>
<keyword evidence="8" id="KW-1185">Reference proteome</keyword>
<dbReference type="InterPro" id="IPR029063">
    <property type="entry name" value="SAM-dependent_MTases_sf"/>
</dbReference>
<dbReference type="PROSITE" id="PS50123">
    <property type="entry name" value="CHER"/>
    <property type="match status" value="1"/>
</dbReference>
<organism evidence="7 8">
    <name type="scientific">Methanocella arvoryzae (strain DSM 22066 / NBRC 105507 / MRE50)</name>
    <dbReference type="NCBI Taxonomy" id="351160"/>
    <lineage>
        <taxon>Archaea</taxon>
        <taxon>Methanobacteriati</taxon>
        <taxon>Methanobacteriota</taxon>
        <taxon>Stenosarchaea group</taxon>
        <taxon>Methanomicrobia</taxon>
        <taxon>Methanocellales</taxon>
        <taxon>Methanocellaceae</taxon>
        <taxon>Methanocella</taxon>
    </lineage>
</organism>
<dbReference type="KEGG" id="rci:LRC584"/>
<sequence>MQEISDPDLRLLIRRIKDRTGIDLSQYKDSYIYRRLSSRMKVFGAATYKDYLGILEKDSGEYEKVVDAFTINVSEFFRDREVFKVIMGQVMPDIIAEKKRTGRRNIRIWSAGCACGEEVYSLSMILNNLLGNDYDNFSIRLYATDIDEACMAKAREGYYDPISLKNVDRVLMAKYTTKTPDGRIRVTDEVRRNVTFKSYNLIKGGKFGSFFDLILCRNVMIYFSDDQKARLLMEFYNSLSPGGYLVIGRTETLVGDSRNLLQAINGMERVYRKPENGTAFFKPL</sequence>
<dbReference type="EC" id="2.1.1.80" evidence="2"/>
<dbReference type="PIRSF" id="PIRSF000410">
    <property type="entry name" value="CheR"/>
    <property type="match status" value="1"/>
</dbReference>
<name>Q0W7Y2_METAR</name>
<gene>
    <name evidence="7" type="primary">cheR</name>
    <name evidence="7" type="ORF">LRC584</name>
</gene>
<evidence type="ECO:0000313" key="7">
    <source>
        <dbReference type="EMBL" id="CAJ35511.1"/>
    </source>
</evidence>
<dbReference type="PATRIC" id="fig|351160.9.peg.2725"/>
<dbReference type="SUPFAM" id="SSF47757">
    <property type="entry name" value="Chemotaxis receptor methyltransferase CheR, N-terminal domain"/>
    <property type="match status" value="1"/>
</dbReference>
<evidence type="ECO:0000256" key="5">
    <source>
        <dbReference type="ARBA" id="ARBA00022691"/>
    </source>
</evidence>
<evidence type="ECO:0000259" key="6">
    <source>
        <dbReference type="PROSITE" id="PS50123"/>
    </source>
</evidence>
<dbReference type="PANTHER" id="PTHR24422">
    <property type="entry name" value="CHEMOTAXIS PROTEIN METHYLTRANSFERASE"/>
    <property type="match status" value="1"/>
</dbReference>
<keyword evidence="4" id="KW-0808">Transferase</keyword>
<dbReference type="GO" id="GO:0008983">
    <property type="term" value="F:protein-glutamate O-methyltransferase activity"/>
    <property type="evidence" value="ECO:0007669"/>
    <property type="project" value="UniProtKB-EC"/>
</dbReference>
<dbReference type="Gene3D" id="3.40.50.150">
    <property type="entry name" value="Vaccinia Virus protein VP39"/>
    <property type="match status" value="1"/>
</dbReference>
<evidence type="ECO:0000256" key="1">
    <source>
        <dbReference type="ARBA" id="ARBA00001541"/>
    </source>
</evidence>
<dbReference type="STRING" id="351160.LRC584"/>
<dbReference type="Proteomes" id="UP000000663">
    <property type="component" value="Chromosome"/>
</dbReference>
<comment type="catalytic activity">
    <reaction evidence="1">
        <text>L-glutamyl-[protein] + S-adenosyl-L-methionine = [protein]-L-glutamate 5-O-methyl ester + S-adenosyl-L-homocysteine</text>
        <dbReference type="Rhea" id="RHEA:24452"/>
        <dbReference type="Rhea" id="RHEA-COMP:10208"/>
        <dbReference type="Rhea" id="RHEA-COMP:10311"/>
        <dbReference type="ChEBI" id="CHEBI:29973"/>
        <dbReference type="ChEBI" id="CHEBI:57856"/>
        <dbReference type="ChEBI" id="CHEBI:59789"/>
        <dbReference type="ChEBI" id="CHEBI:82795"/>
        <dbReference type="EC" id="2.1.1.80"/>
    </reaction>
</comment>
<evidence type="ECO:0000256" key="2">
    <source>
        <dbReference type="ARBA" id="ARBA00012534"/>
    </source>
</evidence>
<evidence type="ECO:0000256" key="3">
    <source>
        <dbReference type="ARBA" id="ARBA00022603"/>
    </source>
</evidence>
<dbReference type="EMBL" id="AM114193">
    <property type="protein sequence ID" value="CAJ35511.1"/>
    <property type="molecule type" value="Genomic_DNA"/>
</dbReference>
<proteinExistence type="predicted"/>
<dbReference type="SMART" id="SM00138">
    <property type="entry name" value="MeTrc"/>
    <property type="match status" value="1"/>
</dbReference>
<dbReference type="SUPFAM" id="SSF53335">
    <property type="entry name" value="S-adenosyl-L-methionine-dependent methyltransferases"/>
    <property type="match status" value="1"/>
</dbReference>
<accession>Q0W7Y2</accession>
<dbReference type="GeneID" id="5145076"/>
<dbReference type="InterPro" id="IPR022642">
    <property type="entry name" value="CheR_C"/>
</dbReference>
<evidence type="ECO:0000256" key="4">
    <source>
        <dbReference type="ARBA" id="ARBA00022679"/>
    </source>
</evidence>
<protein>
    <recommendedName>
        <fullName evidence="2">protein-glutamate O-methyltransferase</fullName>
        <ecNumber evidence="2">2.1.1.80</ecNumber>
    </recommendedName>
</protein>
<dbReference type="GO" id="GO:0032259">
    <property type="term" value="P:methylation"/>
    <property type="evidence" value="ECO:0007669"/>
    <property type="project" value="UniProtKB-KW"/>
</dbReference>
<feature type="domain" description="CheR-type methyltransferase" evidence="6">
    <location>
        <begin position="1"/>
        <end position="274"/>
    </location>
</feature>